<gene>
    <name evidence="2" type="ORF">CHGG_06666</name>
</gene>
<name>Q2H3U9_CHAGB</name>
<dbReference type="HOGENOM" id="CLU_1261368_0_0_1"/>
<feature type="region of interest" description="Disordered" evidence="1">
    <location>
        <begin position="121"/>
        <end position="187"/>
    </location>
</feature>
<feature type="region of interest" description="Disordered" evidence="1">
    <location>
        <begin position="1"/>
        <end position="98"/>
    </location>
</feature>
<dbReference type="GeneID" id="4391476"/>
<feature type="compositionally biased region" description="Pro residues" evidence="1">
    <location>
        <begin position="143"/>
        <end position="165"/>
    </location>
</feature>
<evidence type="ECO:0000256" key="1">
    <source>
        <dbReference type="SAM" id="MobiDB-lite"/>
    </source>
</evidence>
<feature type="compositionally biased region" description="Basic and acidic residues" evidence="1">
    <location>
        <begin position="72"/>
        <end position="85"/>
    </location>
</feature>
<dbReference type="VEuPathDB" id="FungiDB:CHGG_06666"/>
<reference evidence="3" key="1">
    <citation type="journal article" date="2015" name="Genome Announc.">
        <title>Draft genome sequence of the cellulolytic fungus Chaetomium globosum.</title>
        <authorList>
            <person name="Cuomo C.A."/>
            <person name="Untereiner W.A."/>
            <person name="Ma L.-J."/>
            <person name="Grabherr M."/>
            <person name="Birren B.W."/>
        </authorList>
    </citation>
    <scope>NUCLEOTIDE SEQUENCE [LARGE SCALE GENOMIC DNA]</scope>
    <source>
        <strain evidence="3">ATCC 6205 / CBS 148.51 / DSM 1962 / NBRC 6347 / NRRL 1970</strain>
    </source>
</reference>
<accession>Q2H3U9</accession>
<evidence type="ECO:0000313" key="2">
    <source>
        <dbReference type="EMBL" id="EAQ90047.1"/>
    </source>
</evidence>
<feature type="compositionally biased region" description="Basic and acidic residues" evidence="1">
    <location>
        <begin position="22"/>
        <end position="38"/>
    </location>
</feature>
<proteinExistence type="predicted"/>
<dbReference type="EMBL" id="CH408031">
    <property type="protein sequence ID" value="EAQ90047.1"/>
    <property type="molecule type" value="Genomic_DNA"/>
</dbReference>
<dbReference type="Proteomes" id="UP000001056">
    <property type="component" value="Unassembled WGS sequence"/>
</dbReference>
<feature type="compositionally biased region" description="Basic and acidic residues" evidence="1">
    <location>
        <begin position="167"/>
        <end position="183"/>
    </location>
</feature>
<dbReference type="RefSeq" id="XP_001222761.1">
    <property type="nucleotide sequence ID" value="XM_001222760.1"/>
</dbReference>
<protein>
    <submittedName>
        <fullName evidence="2">Uncharacterized protein</fullName>
    </submittedName>
</protein>
<keyword evidence="3" id="KW-1185">Reference proteome</keyword>
<dbReference type="AlphaFoldDB" id="Q2H3U9"/>
<organism evidence="2 3">
    <name type="scientific">Chaetomium globosum (strain ATCC 6205 / CBS 148.51 / DSM 1962 / NBRC 6347 / NRRL 1970)</name>
    <name type="common">Soil fungus</name>
    <dbReference type="NCBI Taxonomy" id="306901"/>
    <lineage>
        <taxon>Eukaryota</taxon>
        <taxon>Fungi</taxon>
        <taxon>Dikarya</taxon>
        <taxon>Ascomycota</taxon>
        <taxon>Pezizomycotina</taxon>
        <taxon>Sordariomycetes</taxon>
        <taxon>Sordariomycetidae</taxon>
        <taxon>Sordariales</taxon>
        <taxon>Chaetomiaceae</taxon>
        <taxon>Chaetomium</taxon>
    </lineage>
</organism>
<dbReference type="OrthoDB" id="4590900at2759"/>
<sequence length="219" mass="25091">MTYNPYRQPPHDALYGSQYRSWSRDRGRDHYRPREADPRVGTPRASRNTRRGSPPRGADYPGASRIDDDDGYYERLGRRLGRDRYAGVGGPTYGEFDDRFRQAGAELNRERREAAVNYHYDLPRAMPPPRGGGGFDGYVPGYDYPPDPQTMPRAGNPPPTQPYHPHPPRDRSRSVPRRGGERLRKTRSKPKLSFWYVYVGTTDPDGKVIDGYEGYESEP</sequence>
<dbReference type="InParanoid" id="Q2H3U9"/>
<evidence type="ECO:0000313" key="3">
    <source>
        <dbReference type="Proteomes" id="UP000001056"/>
    </source>
</evidence>